<proteinExistence type="predicted"/>
<protein>
    <submittedName>
        <fullName evidence="2">Uncharacterized protein</fullName>
    </submittedName>
</protein>
<gene>
    <name evidence="2" type="ORF">SR858_08850</name>
</gene>
<dbReference type="EMBL" id="CP140152">
    <property type="protein sequence ID" value="WQH06414.1"/>
    <property type="molecule type" value="Genomic_DNA"/>
</dbReference>
<dbReference type="GeneID" id="43164087"/>
<organism evidence="2 3">
    <name type="scientific">Duganella zoogloeoides</name>
    <dbReference type="NCBI Taxonomy" id="75659"/>
    <lineage>
        <taxon>Bacteria</taxon>
        <taxon>Pseudomonadati</taxon>
        <taxon>Pseudomonadota</taxon>
        <taxon>Betaproteobacteria</taxon>
        <taxon>Burkholderiales</taxon>
        <taxon>Oxalobacteraceae</taxon>
        <taxon>Telluria group</taxon>
        <taxon>Duganella</taxon>
    </lineage>
</organism>
<evidence type="ECO:0000313" key="3">
    <source>
        <dbReference type="Proteomes" id="UP001326110"/>
    </source>
</evidence>
<name>A0ABZ0Y3I4_9BURK</name>
<accession>A0ABZ0Y3I4</accession>
<keyword evidence="3" id="KW-1185">Reference proteome</keyword>
<evidence type="ECO:0000313" key="2">
    <source>
        <dbReference type="EMBL" id="WQH06414.1"/>
    </source>
</evidence>
<dbReference type="RefSeq" id="WP_019922395.1">
    <property type="nucleotide sequence ID" value="NZ_CP140152.1"/>
</dbReference>
<keyword evidence="1" id="KW-1133">Transmembrane helix</keyword>
<dbReference type="Proteomes" id="UP001326110">
    <property type="component" value="Chromosome"/>
</dbReference>
<evidence type="ECO:0000256" key="1">
    <source>
        <dbReference type="SAM" id="Phobius"/>
    </source>
</evidence>
<feature type="transmembrane region" description="Helical" evidence="1">
    <location>
        <begin position="12"/>
        <end position="32"/>
    </location>
</feature>
<sequence>MDSIPDRPWLRFSILAAGLGLTLSVVYILCMMEAFKPPSNIRLHNDTGVTLLGVRVNGIDYGDLAAGAFSGYLPHARAYRYAGLEAATPDEKIHSAEYCFYGEKILGAGKFTYKIRKMTYAESQADFEIRAVRDDE</sequence>
<keyword evidence="1" id="KW-0472">Membrane</keyword>
<keyword evidence="1" id="KW-0812">Transmembrane</keyword>
<reference evidence="2 3" key="1">
    <citation type="submission" date="2023-11" db="EMBL/GenBank/DDBJ databases">
        <title>MicrobeMod: A computational toolkit for identifying prokaryotic methylation and restriction-modification with nanopore sequencing.</title>
        <authorList>
            <person name="Crits-Christoph A."/>
            <person name="Kang S.C."/>
            <person name="Lee H."/>
            <person name="Ostrov N."/>
        </authorList>
    </citation>
    <scope>NUCLEOTIDE SEQUENCE [LARGE SCALE GENOMIC DNA]</scope>
    <source>
        <strain evidence="2 3">ATCC 25935</strain>
    </source>
</reference>